<dbReference type="PANTHER" id="PTHR11848:SF262">
    <property type="entry name" value="LD29161P"/>
    <property type="match status" value="1"/>
</dbReference>
<feature type="domain" description="TGF-beta family profile" evidence="9">
    <location>
        <begin position="155"/>
        <end position="264"/>
    </location>
</feature>
<keyword evidence="3" id="KW-0964">Secreted</keyword>
<evidence type="ECO:0000256" key="4">
    <source>
        <dbReference type="ARBA" id="ARBA00023030"/>
    </source>
</evidence>
<dbReference type="AlphaFoldDB" id="A0A6G1SNA6"/>
<evidence type="ECO:0000313" key="10">
    <source>
        <dbReference type="EMBL" id="MDE52004.1"/>
    </source>
</evidence>
<dbReference type="GO" id="GO:0005125">
    <property type="term" value="F:cytokine activity"/>
    <property type="evidence" value="ECO:0007669"/>
    <property type="project" value="TreeGrafter"/>
</dbReference>
<keyword evidence="8" id="KW-0732">Signal</keyword>
<proteinExistence type="inferred from homology"/>
<dbReference type="SUPFAM" id="SSF57501">
    <property type="entry name" value="Cystine-knot cytokines"/>
    <property type="match status" value="1"/>
</dbReference>
<dbReference type="CDD" id="cd13752">
    <property type="entry name" value="TGF_beta_INHB"/>
    <property type="match status" value="1"/>
</dbReference>
<dbReference type="EMBL" id="GGYP01007233">
    <property type="protein sequence ID" value="MDE52004.1"/>
    <property type="molecule type" value="Transcribed_RNA"/>
</dbReference>
<dbReference type="Pfam" id="PF00019">
    <property type="entry name" value="TGF_beta"/>
    <property type="match status" value="1"/>
</dbReference>
<feature type="chain" id="PRO_5026218970" evidence="8">
    <location>
        <begin position="21"/>
        <end position="264"/>
    </location>
</feature>
<keyword evidence="5" id="KW-1015">Disulfide bond</keyword>
<comment type="similarity">
    <text evidence="2 6">Belongs to the TGF-beta family.</text>
</comment>
<evidence type="ECO:0000256" key="3">
    <source>
        <dbReference type="ARBA" id="ARBA00022525"/>
    </source>
</evidence>
<dbReference type="InterPro" id="IPR015615">
    <property type="entry name" value="TGF-beta-rel"/>
</dbReference>
<protein>
    <submittedName>
        <fullName evidence="10">Inhibin beta A chain</fullName>
    </submittedName>
</protein>
<dbReference type="InterPro" id="IPR017948">
    <property type="entry name" value="TGFb_CS"/>
</dbReference>
<keyword evidence="4 6" id="KW-0339">Growth factor</keyword>
<evidence type="ECO:0000256" key="2">
    <source>
        <dbReference type="ARBA" id="ARBA00006656"/>
    </source>
</evidence>
<gene>
    <name evidence="10" type="primary">INHBA</name>
    <name evidence="10" type="ORF">g.15762</name>
</gene>
<comment type="subcellular location">
    <subcellularLocation>
        <location evidence="1">Secreted</location>
    </subcellularLocation>
</comment>
<dbReference type="SMART" id="SM00204">
    <property type="entry name" value="TGFB"/>
    <property type="match status" value="1"/>
</dbReference>
<organism evidence="10">
    <name type="scientific">Aceria tosichella</name>
    <name type="common">wheat curl mite</name>
    <dbReference type="NCBI Taxonomy" id="561515"/>
    <lineage>
        <taxon>Eukaryota</taxon>
        <taxon>Metazoa</taxon>
        <taxon>Ecdysozoa</taxon>
        <taxon>Arthropoda</taxon>
        <taxon>Chelicerata</taxon>
        <taxon>Arachnida</taxon>
        <taxon>Acari</taxon>
        <taxon>Acariformes</taxon>
        <taxon>Trombidiformes</taxon>
        <taxon>Prostigmata</taxon>
        <taxon>Eupodina</taxon>
        <taxon>Eriophyoidea</taxon>
        <taxon>Eriophyidae</taxon>
        <taxon>Eriophyinae</taxon>
        <taxon>Aceriini</taxon>
        <taxon>Aceria</taxon>
    </lineage>
</organism>
<name>A0A6G1SNA6_9ACAR</name>
<dbReference type="GO" id="GO:0008083">
    <property type="term" value="F:growth factor activity"/>
    <property type="evidence" value="ECO:0007669"/>
    <property type="project" value="UniProtKB-KW"/>
</dbReference>
<dbReference type="Gene3D" id="2.10.90.10">
    <property type="entry name" value="Cystine-knot cytokines"/>
    <property type="match status" value="1"/>
</dbReference>
<dbReference type="InterPro" id="IPR029034">
    <property type="entry name" value="Cystine-knot_cytokine"/>
</dbReference>
<feature type="compositionally biased region" description="Low complexity" evidence="7">
    <location>
        <begin position="43"/>
        <end position="57"/>
    </location>
</feature>
<evidence type="ECO:0000256" key="6">
    <source>
        <dbReference type="RuleBase" id="RU000354"/>
    </source>
</evidence>
<dbReference type="GO" id="GO:0005615">
    <property type="term" value="C:extracellular space"/>
    <property type="evidence" value="ECO:0007669"/>
    <property type="project" value="TreeGrafter"/>
</dbReference>
<reference evidence="10" key="1">
    <citation type="submission" date="2018-10" db="EMBL/GenBank/DDBJ databases">
        <title>Transcriptome assembly of Aceria tosichella (Wheat curl mite) Type 2.</title>
        <authorList>
            <person name="Scully E.D."/>
            <person name="Geib S.M."/>
            <person name="Palmer N.A."/>
            <person name="Gupta A.K."/>
            <person name="Sarath G."/>
            <person name="Tatineni S."/>
        </authorList>
    </citation>
    <scope>NUCLEOTIDE SEQUENCE</scope>
    <source>
        <strain evidence="10">LincolnNE</strain>
    </source>
</reference>
<evidence type="ECO:0000256" key="7">
    <source>
        <dbReference type="SAM" id="MobiDB-lite"/>
    </source>
</evidence>
<dbReference type="PANTHER" id="PTHR11848">
    <property type="entry name" value="TGF-BETA FAMILY"/>
    <property type="match status" value="1"/>
</dbReference>
<accession>A0A6G1SNA6</accession>
<evidence type="ECO:0000256" key="1">
    <source>
        <dbReference type="ARBA" id="ARBA00004613"/>
    </source>
</evidence>
<dbReference type="PROSITE" id="PS51362">
    <property type="entry name" value="TGF_BETA_2"/>
    <property type="match status" value="1"/>
</dbReference>
<feature type="signal peptide" evidence="8">
    <location>
        <begin position="1"/>
        <end position="20"/>
    </location>
</feature>
<feature type="region of interest" description="Disordered" evidence="7">
    <location>
        <begin position="31"/>
        <end position="61"/>
    </location>
</feature>
<evidence type="ECO:0000256" key="5">
    <source>
        <dbReference type="ARBA" id="ARBA00023157"/>
    </source>
</evidence>
<dbReference type="InterPro" id="IPR001839">
    <property type="entry name" value="TGF-b_C"/>
</dbReference>
<sequence>MHLVVSLVLVVCFQVTSLHANCNEIQEATATTTTTTRGQQQDSNSSSNNNGTSNGNNEKQANFTTCGETALNRTLNNSSLTNRHTGKQKASQPNHNVYDRFRLEYNKYKILSHLGMTQNLDDITPRIDEDLRFKLLTSAAIKDSLNPPDSATSSRRKRSLTCDQVKNEKNACCLDNFYVNFTHIGWDKWILYPPGYQANYCRGKCDLSHARYYHSTLLSKYSHVISLCCSPRQMGPLSLLYIDEENKVHQKSIPDMVVESCDCA</sequence>
<dbReference type="PROSITE" id="PS00250">
    <property type="entry name" value="TGF_BETA_1"/>
    <property type="match status" value="1"/>
</dbReference>
<evidence type="ECO:0000259" key="9">
    <source>
        <dbReference type="PROSITE" id="PS51362"/>
    </source>
</evidence>
<evidence type="ECO:0000256" key="8">
    <source>
        <dbReference type="SAM" id="SignalP"/>
    </source>
</evidence>